<evidence type="ECO:0000313" key="2">
    <source>
        <dbReference type="Proteomes" id="UP000027222"/>
    </source>
</evidence>
<dbReference type="Proteomes" id="UP000027222">
    <property type="component" value="Unassembled WGS sequence"/>
</dbReference>
<gene>
    <name evidence="1" type="ORF">GALMADRAFT_148969</name>
</gene>
<sequence>MIYTELIKDSRGNLPNVSVARHDWTDWVAWNADASTIPTEARFICDYPKSNRDWYEEPTTILEAQRRWTGEALRTGTGGSVIGAALFLAATPPTPAQRIHGG</sequence>
<accession>A0A067SBI6</accession>
<name>A0A067SBI6_GALM3</name>
<evidence type="ECO:0000313" key="1">
    <source>
        <dbReference type="EMBL" id="KDR65124.1"/>
    </source>
</evidence>
<reference evidence="2" key="1">
    <citation type="journal article" date="2014" name="Proc. Natl. Acad. Sci. U.S.A.">
        <title>Extensive sampling of basidiomycete genomes demonstrates inadequacy of the white-rot/brown-rot paradigm for wood decay fungi.</title>
        <authorList>
            <person name="Riley R."/>
            <person name="Salamov A.A."/>
            <person name="Brown D.W."/>
            <person name="Nagy L.G."/>
            <person name="Floudas D."/>
            <person name="Held B.W."/>
            <person name="Levasseur A."/>
            <person name="Lombard V."/>
            <person name="Morin E."/>
            <person name="Otillar R."/>
            <person name="Lindquist E.A."/>
            <person name="Sun H."/>
            <person name="LaButti K.M."/>
            <person name="Schmutz J."/>
            <person name="Jabbour D."/>
            <person name="Luo H."/>
            <person name="Baker S.E."/>
            <person name="Pisabarro A.G."/>
            <person name="Walton J.D."/>
            <person name="Blanchette R.A."/>
            <person name="Henrissat B."/>
            <person name="Martin F."/>
            <person name="Cullen D."/>
            <person name="Hibbett D.S."/>
            <person name="Grigoriev I.V."/>
        </authorList>
    </citation>
    <scope>NUCLEOTIDE SEQUENCE [LARGE SCALE GENOMIC DNA]</scope>
    <source>
        <strain evidence="2">CBS 339.88</strain>
    </source>
</reference>
<dbReference type="HOGENOM" id="CLU_2277703_0_0_1"/>
<proteinExistence type="predicted"/>
<keyword evidence="2" id="KW-1185">Reference proteome</keyword>
<protein>
    <submittedName>
        <fullName evidence="1">Uncharacterized protein</fullName>
    </submittedName>
</protein>
<organism evidence="1 2">
    <name type="scientific">Galerina marginata (strain CBS 339.88)</name>
    <dbReference type="NCBI Taxonomy" id="685588"/>
    <lineage>
        <taxon>Eukaryota</taxon>
        <taxon>Fungi</taxon>
        <taxon>Dikarya</taxon>
        <taxon>Basidiomycota</taxon>
        <taxon>Agaricomycotina</taxon>
        <taxon>Agaricomycetes</taxon>
        <taxon>Agaricomycetidae</taxon>
        <taxon>Agaricales</taxon>
        <taxon>Agaricineae</taxon>
        <taxon>Strophariaceae</taxon>
        <taxon>Galerina</taxon>
    </lineage>
</organism>
<dbReference type="AlphaFoldDB" id="A0A067SBI6"/>
<dbReference type="EMBL" id="KL142513">
    <property type="protein sequence ID" value="KDR65124.1"/>
    <property type="molecule type" value="Genomic_DNA"/>
</dbReference>